<proteinExistence type="predicted"/>
<accession>A0A4S4C0E1</accession>
<gene>
    <name evidence="2" type="ORF">E6W99_14575</name>
</gene>
<name>A0A4S4C0E1_9BACI</name>
<dbReference type="Pfam" id="PF08241">
    <property type="entry name" value="Methyltransf_11"/>
    <property type="match status" value="1"/>
</dbReference>
<sequence length="123" mass="14655">MKTEKPEYRTFFYSSNIRVIVHYYLFCYGLDINPSLIRAGQEEIKKANLSYKKPSLIVNDSFEFNVFNKKFDLQLLNHCFTFTNEHYSKMHDQYKKVLKHGAKFHANNRGSIQCQSSQPGRFW</sequence>
<dbReference type="EMBL" id="SSNT01000010">
    <property type="protein sequence ID" value="THF78942.1"/>
    <property type="molecule type" value="Genomic_DNA"/>
</dbReference>
<evidence type="ECO:0000259" key="1">
    <source>
        <dbReference type="Pfam" id="PF08241"/>
    </source>
</evidence>
<reference evidence="2 3" key="1">
    <citation type="submission" date="2019-04" db="EMBL/GenBank/DDBJ databases">
        <title>Bacillus sediminilitoris sp. nov., isolated from a tidal flat sediment on the East China Sea.</title>
        <authorList>
            <person name="Wei Y."/>
            <person name="Mao H."/>
            <person name="Fang J."/>
        </authorList>
    </citation>
    <scope>NUCLEOTIDE SEQUENCE [LARGE SCALE GENOMIC DNA]</scope>
    <source>
        <strain evidence="2 3">DSL-17</strain>
    </source>
</reference>
<protein>
    <submittedName>
        <fullName evidence="2">Class I SAM-dependent methyltransferase</fullName>
    </submittedName>
</protein>
<organism evidence="2 3">
    <name type="scientific">Metabacillus sediminilitoris</name>
    <dbReference type="NCBI Taxonomy" id="2567941"/>
    <lineage>
        <taxon>Bacteria</taxon>
        <taxon>Bacillati</taxon>
        <taxon>Bacillota</taxon>
        <taxon>Bacilli</taxon>
        <taxon>Bacillales</taxon>
        <taxon>Bacillaceae</taxon>
        <taxon>Metabacillus</taxon>
    </lineage>
</organism>
<dbReference type="GO" id="GO:0008757">
    <property type="term" value="F:S-adenosylmethionine-dependent methyltransferase activity"/>
    <property type="evidence" value="ECO:0007669"/>
    <property type="project" value="InterPro"/>
</dbReference>
<dbReference type="InterPro" id="IPR029063">
    <property type="entry name" value="SAM-dependent_MTases_sf"/>
</dbReference>
<keyword evidence="2" id="KW-0489">Methyltransferase</keyword>
<dbReference type="OrthoDB" id="9760689at2"/>
<dbReference type="InterPro" id="IPR013216">
    <property type="entry name" value="Methyltransf_11"/>
</dbReference>
<dbReference type="GO" id="GO:0032259">
    <property type="term" value="P:methylation"/>
    <property type="evidence" value="ECO:0007669"/>
    <property type="project" value="UniProtKB-KW"/>
</dbReference>
<keyword evidence="2" id="KW-0808">Transferase</keyword>
<feature type="domain" description="Methyltransferase type 11" evidence="1">
    <location>
        <begin position="19"/>
        <end position="104"/>
    </location>
</feature>
<comment type="caution">
    <text evidence="2">The sequence shown here is derived from an EMBL/GenBank/DDBJ whole genome shotgun (WGS) entry which is preliminary data.</text>
</comment>
<evidence type="ECO:0000313" key="3">
    <source>
        <dbReference type="Proteomes" id="UP000310334"/>
    </source>
</evidence>
<dbReference type="Gene3D" id="3.40.50.150">
    <property type="entry name" value="Vaccinia Virus protein VP39"/>
    <property type="match status" value="1"/>
</dbReference>
<dbReference type="AlphaFoldDB" id="A0A4S4C0E1"/>
<dbReference type="CDD" id="cd02440">
    <property type="entry name" value="AdoMet_MTases"/>
    <property type="match status" value="1"/>
</dbReference>
<keyword evidence="3" id="KW-1185">Reference proteome</keyword>
<dbReference type="Proteomes" id="UP000310334">
    <property type="component" value="Unassembled WGS sequence"/>
</dbReference>
<dbReference type="RefSeq" id="WP_136355108.1">
    <property type="nucleotide sequence ID" value="NZ_CP046266.1"/>
</dbReference>
<dbReference type="SUPFAM" id="SSF53335">
    <property type="entry name" value="S-adenosyl-L-methionine-dependent methyltransferases"/>
    <property type="match status" value="1"/>
</dbReference>
<evidence type="ECO:0000313" key="2">
    <source>
        <dbReference type="EMBL" id="THF78942.1"/>
    </source>
</evidence>